<evidence type="ECO:0000256" key="2">
    <source>
        <dbReference type="ARBA" id="ARBA00022723"/>
    </source>
</evidence>
<dbReference type="SMART" id="SM00564">
    <property type="entry name" value="PQQ"/>
    <property type="match status" value="6"/>
</dbReference>
<keyword evidence="4 7" id="KW-0634">PQQ</keyword>
<dbReference type="SUPFAM" id="SSF50998">
    <property type="entry name" value="Quinoprotein alcohol dehydrogenase-like"/>
    <property type="match status" value="1"/>
</dbReference>
<dbReference type="GO" id="GO:0052933">
    <property type="term" value="F:alcohol dehydrogenase (cytochrome c(L)) activity"/>
    <property type="evidence" value="ECO:0007669"/>
    <property type="project" value="UniProtKB-EC"/>
</dbReference>
<evidence type="ECO:0000313" key="12">
    <source>
        <dbReference type="Proteomes" id="UP000328092"/>
    </source>
</evidence>
<feature type="active site" description="Proton acceptor" evidence="6">
    <location>
        <position position="394"/>
    </location>
</feature>
<feature type="binding site" evidence="8">
    <location>
        <position position="394"/>
    </location>
    <ligand>
        <name>Ca(2+)</name>
        <dbReference type="ChEBI" id="CHEBI:29108"/>
    </ligand>
</feature>
<keyword evidence="5 11" id="KW-0560">Oxidoreductase</keyword>
<organism evidence="11 12">
    <name type="scientific">Bradyrhizobium ivorense</name>
    <dbReference type="NCBI Taxonomy" id="2511166"/>
    <lineage>
        <taxon>Bacteria</taxon>
        <taxon>Pseudomonadati</taxon>
        <taxon>Pseudomonadota</taxon>
        <taxon>Alphaproteobacteria</taxon>
        <taxon>Hyphomicrobiales</taxon>
        <taxon>Nitrobacteraceae</taxon>
        <taxon>Bradyrhizobium</taxon>
    </lineage>
</organism>
<evidence type="ECO:0000256" key="6">
    <source>
        <dbReference type="PIRSR" id="PIRSR617512-1"/>
    </source>
</evidence>
<comment type="cofactor">
    <cofactor evidence="7">
        <name>pyrroloquinoline quinone</name>
        <dbReference type="ChEBI" id="CHEBI:58442"/>
    </cofactor>
    <text evidence="7">Binds 1 PQQ group per subunit.</text>
</comment>
<evidence type="ECO:0000256" key="3">
    <source>
        <dbReference type="ARBA" id="ARBA00022729"/>
    </source>
</evidence>
<dbReference type="PANTHER" id="PTHR32303">
    <property type="entry name" value="QUINOPROTEIN ALCOHOL DEHYDROGENASE (CYTOCHROME C)"/>
    <property type="match status" value="1"/>
</dbReference>
<dbReference type="EC" id="1.1.2.7" evidence="11"/>
<feature type="binding site" evidence="8">
    <location>
        <position position="268"/>
    </location>
    <ligand>
        <name>Ca(2+)</name>
        <dbReference type="ChEBI" id="CHEBI:29108"/>
    </ligand>
</feature>
<comment type="similarity">
    <text evidence="1">Belongs to the bacterial PQQ dehydrogenase family.</text>
</comment>
<dbReference type="GO" id="GO:0070968">
    <property type="term" value="F:pyrroloquinoline quinone binding"/>
    <property type="evidence" value="ECO:0007669"/>
    <property type="project" value="UniProtKB-ARBA"/>
</dbReference>
<feature type="disulfide bond" evidence="9">
    <location>
        <begin position="200"/>
        <end position="201"/>
    </location>
</feature>
<name>A0A508TQ39_9BRAD</name>
<dbReference type="GO" id="GO:0005509">
    <property type="term" value="F:calcium ion binding"/>
    <property type="evidence" value="ECO:0007669"/>
    <property type="project" value="InterPro"/>
</dbReference>
<evidence type="ECO:0000256" key="1">
    <source>
        <dbReference type="ARBA" id="ARBA00008156"/>
    </source>
</evidence>
<dbReference type="Gene3D" id="2.140.10.10">
    <property type="entry name" value="Quinoprotein alcohol dehydrogenase-like superfamily"/>
    <property type="match status" value="1"/>
</dbReference>
<dbReference type="AlphaFoldDB" id="A0A508TQ39"/>
<protein>
    <submittedName>
        <fullName evidence="11">Methanol dehydrogenase [cytochrome c] subunit 1</fullName>
        <ecNumber evidence="11">1.1.2.7</ecNumber>
    </submittedName>
</protein>
<comment type="cofactor">
    <cofactor evidence="8">
        <name>Ca(2+)</name>
        <dbReference type="ChEBI" id="CHEBI:29108"/>
    </cofactor>
    <text evidence="8">Binds 1 Ca(2+) ion per subunit.</text>
</comment>
<gene>
    <name evidence="11" type="ORF">CI1B_64680</name>
</gene>
<feature type="binding site" evidence="7">
    <location>
        <position position="206"/>
    </location>
    <ligand>
        <name>pyrroloquinoline quinone</name>
        <dbReference type="ChEBI" id="CHEBI:58442"/>
    </ligand>
</feature>
<accession>A0A508TQ39</accession>
<feature type="domain" description="Pyrrolo-quinoline quinone repeat" evidence="10">
    <location>
        <begin position="111"/>
        <end position="438"/>
    </location>
</feature>
<keyword evidence="9" id="KW-1015">Disulfide bond</keyword>
<keyword evidence="12" id="KW-1185">Reference proteome</keyword>
<evidence type="ECO:0000256" key="4">
    <source>
        <dbReference type="ARBA" id="ARBA00022891"/>
    </source>
</evidence>
<evidence type="ECO:0000256" key="7">
    <source>
        <dbReference type="PIRSR" id="PIRSR617512-2"/>
    </source>
</evidence>
<dbReference type="GO" id="GO:0016020">
    <property type="term" value="C:membrane"/>
    <property type="evidence" value="ECO:0007669"/>
    <property type="project" value="InterPro"/>
</dbReference>
<dbReference type="NCBIfam" id="TIGR03075">
    <property type="entry name" value="PQQ_enz_alc_DH"/>
    <property type="match status" value="1"/>
</dbReference>
<dbReference type="Pfam" id="PF01011">
    <property type="entry name" value="PQQ"/>
    <property type="match status" value="2"/>
</dbReference>
<dbReference type="CDD" id="cd10278">
    <property type="entry name" value="PQQ_MDH"/>
    <property type="match status" value="1"/>
</dbReference>
<dbReference type="InterPro" id="IPR001479">
    <property type="entry name" value="Quinoprotein_DH_CS"/>
</dbReference>
<dbReference type="InterPro" id="IPR017512">
    <property type="entry name" value="PQQ_MeOH/EtOH_DH"/>
</dbReference>
<comment type="caution">
    <text evidence="11">The sequence shown here is derived from an EMBL/GenBank/DDBJ whole genome shotgun (WGS) entry which is preliminary data.</text>
</comment>
<reference evidence="11" key="1">
    <citation type="submission" date="2019-02" db="EMBL/GenBank/DDBJ databases">
        <authorList>
            <person name="Pothier F.J."/>
        </authorList>
    </citation>
    <scope>NUCLEOTIDE SEQUENCE</scope>
    <source>
        <strain evidence="11">CI-1B</strain>
    </source>
</reference>
<feature type="domain" description="Pyrrolo-quinoline quinone repeat" evidence="10">
    <location>
        <begin position="570"/>
        <end position="624"/>
    </location>
</feature>
<evidence type="ECO:0000256" key="9">
    <source>
        <dbReference type="PIRSR" id="PIRSR617512-4"/>
    </source>
</evidence>
<dbReference type="InterPro" id="IPR011047">
    <property type="entry name" value="Quinoprotein_ADH-like_sf"/>
</dbReference>
<feature type="binding site" evidence="7">
    <location>
        <position position="250"/>
    </location>
    <ligand>
        <name>pyrroloquinoline quinone</name>
        <dbReference type="ChEBI" id="CHEBI:58442"/>
    </ligand>
</feature>
<dbReference type="EMBL" id="CAADFC020000028">
    <property type="protein sequence ID" value="VIO76463.1"/>
    <property type="molecule type" value="Genomic_DNA"/>
</dbReference>
<proteinExistence type="inferred from homology"/>
<evidence type="ECO:0000313" key="11">
    <source>
        <dbReference type="EMBL" id="VIO76463.1"/>
    </source>
</evidence>
<dbReference type="FunFam" id="2.140.10.10:FF:000003">
    <property type="entry name" value="Methanol dehydrogenase, large subunit"/>
    <property type="match status" value="1"/>
</dbReference>
<dbReference type="PANTHER" id="PTHR32303:SF4">
    <property type="entry name" value="QUINOPROTEIN GLUCOSE DEHYDROGENASE"/>
    <property type="match status" value="1"/>
</dbReference>
<dbReference type="PROSITE" id="PS00364">
    <property type="entry name" value="BACTERIAL_PQQ_2"/>
    <property type="match status" value="1"/>
</dbReference>
<feature type="binding site" evidence="8">
    <location>
        <position position="352"/>
    </location>
    <ligand>
        <name>Ca(2+)</name>
        <dbReference type="ChEBI" id="CHEBI:29108"/>
    </ligand>
</feature>
<keyword evidence="8" id="KW-0106">Calcium</keyword>
<dbReference type="Proteomes" id="UP000328092">
    <property type="component" value="Unassembled WGS sequence"/>
</dbReference>
<feature type="binding site" evidence="7">
    <location>
        <position position="152"/>
    </location>
    <ligand>
        <name>pyrroloquinoline quinone</name>
        <dbReference type="ChEBI" id="CHEBI:58442"/>
    </ligand>
</feature>
<dbReference type="GO" id="GO:0030288">
    <property type="term" value="C:outer membrane-bounded periplasmic space"/>
    <property type="evidence" value="ECO:0007669"/>
    <property type="project" value="InterPro"/>
</dbReference>
<sequence length="676" mass="73538">MAAARWMLCNMAQPSWGARKRYRKNLTEFRCRANGSSLLGKSAMANGGRAKEPKWKKWAVSTETLELLNWEESTMRKLLYATGLGAMAVFAAGAANANDELHKMAQNPKDWVMPTGDYANTRFSKLNQINASNVGKLQVAWTFSTGVLRGHEGGPLIVGNVMYVHTPFPNKVYALDLSNENKIIWKYEPKQDPNVIPVMCCDTVNRGVAYGDGKIFLHQADTTLVALDAKTGKVEWQTKNGDPSKGSTGTSAPMVVKDKVLIGISGGEFGVQCHVTAYDIKSGKQVWRAFSEGPDDQIMVDPAKTTDLGKPIGKDSSIKTWQGDQWKIGGGCTWGWLAYDPSLDLMYYGSGNPSTWNPKQRPGDNKWSMTIFARNPDTGMAKWVYQMTPHDEWDYDGVNEMILTDQQIGGADRKLLTHFDRNGLGYTLDRNTGELLVAEKYDPKVNWTSGVDMKKDSPTYGRPKVLDAASTDKAGEDVNVKGICPAALGSKDEQPAAYSPDTQLFYVPTNHVCMDYEPFKVSYTAGQPYVGATLSMYPPPGETHMGNFIAWDGKTGKIVWSNKEQFSVWSGALATAGGVVFYGTLEGYLKAVDAKTGKELYKFKTPSGIIGNVTTYENNGKQYVAVLSGVGGWAGIGLAAGLTDPTAGLGAVGGYAALSNYTALGGTLTVFSLPQQ</sequence>
<dbReference type="InterPro" id="IPR018391">
    <property type="entry name" value="PQQ_b-propeller_rpt"/>
</dbReference>
<evidence type="ECO:0000256" key="5">
    <source>
        <dbReference type="ARBA" id="ARBA00023002"/>
    </source>
</evidence>
<keyword evidence="2 8" id="KW-0479">Metal-binding</keyword>
<evidence type="ECO:0000256" key="8">
    <source>
        <dbReference type="PIRSR" id="PIRSR617512-3"/>
    </source>
</evidence>
<dbReference type="InterPro" id="IPR002372">
    <property type="entry name" value="PQQ_rpt_dom"/>
</dbReference>
<evidence type="ECO:0000259" key="10">
    <source>
        <dbReference type="Pfam" id="PF01011"/>
    </source>
</evidence>
<keyword evidence="3" id="KW-0732">Signal</keyword>